<accession>A0ABQ1GXQ4</accession>
<evidence type="ECO:0000313" key="3">
    <source>
        <dbReference type="Proteomes" id="UP000618591"/>
    </source>
</evidence>
<dbReference type="Pfam" id="PF01636">
    <property type="entry name" value="APH"/>
    <property type="match status" value="1"/>
</dbReference>
<reference evidence="3" key="1">
    <citation type="journal article" date="2019" name="Int. J. Syst. Evol. Microbiol.">
        <title>The Global Catalogue of Microorganisms (GCM) 10K type strain sequencing project: providing services to taxonomists for standard genome sequencing and annotation.</title>
        <authorList>
            <consortium name="The Broad Institute Genomics Platform"/>
            <consortium name="The Broad Institute Genome Sequencing Center for Infectious Disease"/>
            <person name="Wu L."/>
            <person name="Ma J."/>
        </authorList>
    </citation>
    <scope>NUCLEOTIDE SEQUENCE [LARGE SCALE GENOMIC DNA]</scope>
    <source>
        <strain evidence="3">CGMCC 1.10106</strain>
    </source>
</reference>
<gene>
    <name evidence="2" type="ORF">GCM10011395_22650</name>
</gene>
<organism evidence="2 3">
    <name type="scientific">Sphingomonas psychrolutea</name>
    <dbReference type="NCBI Taxonomy" id="1259676"/>
    <lineage>
        <taxon>Bacteria</taxon>
        <taxon>Pseudomonadati</taxon>
        <taxon>Pseudomonadota</taxon>
        <taxon>Alphaproteobacteria</taxon>
        <taxon>Sphingomonadales</taxon>
        <taxon>Sphingomonadaceae</taxon>
        <taxon>Sphingomonas</taxon>
    </lineage>
</organism>
<dbReference type="PANTHER" id="PTHR21310">
    <property type="entry name" value="AMINOGLYCOSIDE PHOSPHOTRANSFERASE-RELATED-RELATED"/>
    <property type="match status" value="1"/>
</dbReference>
<dbReference type="InterPro" id="IPR041726">
    <property type="entry name" value="ACAD10_11_N"/>
</dbReference>
<dbReference type="Gene3D" id="3.30.200.20">
    <property type="entry name" value="Phosphorylase Kinase, domain 1"/>
    <property type="match status" value="1"/>
</dbReference>
<dbReference type="Gene3D" id="3.90.1200.10">
    <property type="match status" value="1"/>
</dbReference>
<dbReference type="EMBL" id="BMDW01000013">
    <property type="protein sequence ID" value="GGA51782.1"/>
    <property type="molecule type" value="Genomic_DNA"/>
</dbReference>
<keyword evidence="3" id="KW-1185">Reference proteome</keyword>
<dbReference type="RefSeq" id="WP_188447535.1">
    <property type="nucleotide sequence ID" value="NZ_BMDW01000013.1"/>
</dbReference>
<feature type="domain" description="Aminoglycoside phosphotransferase" evidence="1">
    <location>
        <begin position="111"/>
        <end position="317"/>
    </location>
</feature>
<dbReference type="CDD" id="cd05154">
    <property type="entry name" value="ACAD10_11_N-like"/>
    <property type="match status" value="1"/>
</dbReference>
<dbReference type="InterPro" id="IPR011009">
    <property type="entry name" value="Kinase-like_dom_sf"/>
</dbReference>
<evidence type="ECO:0000313" key="2">
    <source>
        <dbReference type="EMBL" id="GGA51782.1"/>
    </source>
</evidence>
<protein>
    <recommendedName>
        <fullName evidence="1">Aminoglycoside phosphotransferase domain-containing protein</fullName>
    </recommendedName>
</protein>
<proteinExistence type="predicted"/>
<name>A0ABQ1GXQ4_9SPHN</name>
<dbReference type="InterPro" id="IPR002575">
    <property type="entry name" value="Aminoglycoside_PTrfase"/>
</dbReference>
<dbReference type="SUPFAM" id="SSF56112">
    <property type="entry name" value="Protein kinase-like (PK-like)"/>
    <property type="match status" value="1"/>
</dbReference>
<dbReference type="Proteomes" id="UP000618591">
    <property type="component" value="Unassembled WGS sequence"/>
</dbReference>
<dbReference type="PANTHER" id="PTHR21310:SF57">
    <property type="entry name" value="BLR2944 PROTEIN"/>
    <property type="match status" value="1"/>
</dbReference>
<evidence type="ECO:0000259" key="1">
    <source>
        <dbReference type="Pfam" id="PF01636"/>
    </source>
</evidence>
<comment type="caution">
    <text evidence="2">The sequence shown here is derived from an EMBL/GenBank/DDBJ whole genome shotgun (WGS) entry which is preliminary data.</text>
</comment>
<sequence>MIGATRAGVADVRRQPDNALIDAIREKFPVEREIDKILTRKMHRRAGLSFQLPSLHDLVTATTVLISARAGYPVTLERARWLSGGASKLQVAFDLRWRGPEGGSDAVVLTPMVMRMETAASVTESSRRREFEVLQLVDGIIPAPQTYWVDADAEFLPYPGLIYGFASGVAKPSGDSAKVTGLGQNYGPELRAKLVPQFVEMLATLHQIHSSQFAALPSFDVPEVGSNASIIKQVNNARRIWEEDRIEEEPVMELVYHWLVANAPPLDHVSVVHGDYRSGNFLFDETSGVITAWLDWEGAVLGDRHQDLTYVTMPIFRHIAEDGQTILMSGMGTADELFARYAAASRLGVCPERLRYFGIFNRYLVTVLLLAASARAAQVAGTHQDVLLNHVAGLGYIALDDLLDNFRKAVA</sequence>
<dbReference type="InterPro" id="IPR051678">
    <property type="entry name" value="AGP_Transferase"/>
</dbReference>